<dbReference type="RefSeq" id="WP_378321568.1">
    <property type="nucleotide sequence ID" value="NZ_JBHUHY010000017.1"/>
</dbReference>
<proteinExistence type="predicted"/>
<keyword evidence="1" id="KW-0812">Transmembrane</keyword>
<keyword evidence="1" id="KW-0472">Membrane</keyword>
<dbReference type="Proteomes" id="UP001597344">
    <property type="component" value="Unassembled WGS sequence"/>
</dbReference>
<evidence type="ECO:0000313" key="3">
    <source>
        <dbReference type="Proteomes" id="UP001597344"/>
    </source>
</evidence>
<comment type="caution">
    <text evidence="2">The sequence shown here is derived from an EMBL/GenBank/DDBJ whole genome shotgun (WGS) entry which is preliminary data.</text>
</comment>
<evidence type="ECO:0000256" key="1">
    <source>
        <dbReference type="SAM" id="Phobius"/>
    </source>
</evidence>
<keyword evidence="3" id="KW-1185">Reference proteome</keyword>
<evidence type="ECO:0000313" key="2">
    <source>
        <dbReference type="EMBL" id="MFD2188537.1"/>
    </source>
</evidence>
<gene>
    <name evidence="2" type="ORF">ACFSJT_17150</name>
</gene>
<reference evidence="3" key="1">
    <citation type="journal article" date="2019" name="Int. J. Syst. Evol. Microbiol.">
        <title>The Global Catalogue of Microorganisms (GCM) 10K type strain sequencing project: providing services to taxonomists for standard genome sequencing and annotation.</title>
        <authorList>
            <consortium name="The Broad Institute Genomics Platform"/>
            <consortium name="The Broad Institute Genome Sequencing Center for Infectious Disease"/>
            <person name="Wu L."/>
            <person name="Ma J."/>
        </authorList>
    </citation>
    <scope>NUCLEOTIDE SEQUENCE [LARGE SCALE GENOMIC DNA]</scope>
    <source>
        <strain evidence="3">DT92</strain>
    </source>
</reference>
<protein>
    <submittedName>
        <fullName evidence="2">Uncharacterized protein</fullName>
    </submittedName>
</protein>
<sequence>MKTASVYALIFGATIVINSLLKEDKTLKLESKFDLQVFDIKRERGFLTLQDSVVVFGGCKLIPEISKMKILESYKLIDTISYQNFTLTLNDVIQPYRILKKPSSDTLIVYHYQDTLYFKLDLINDDFFSRYW</sequence>
<feature type="transmembrane region" description="Helical" evidence="1">
    <location>
        <begin position="6"/>
        <end position="21"/>
    </location>
</feature>
<keyword evidence="1" id="KW-1133">Transmembrane helix</keyword>
<organism evidence="2 3">
    <name type="scientific">Aquimarina celericrescens</name>
    <dbReference type="NCBI Taxonomy" id="1964542"/>
    <lineage>
        <taxon>Bacteria</taxon>
        <taxon>Pseudomonadati</taxon>
        <taxon>Bacteroidota</taxon>
        <taxon>Flavobacteriia</taxon>
        <taxon>Flavobacteriales</taxon>
        <taxon>Flavobacteriaceae</taxon>
        <taxon>Aquimarina</taxon>
    </lineage>
</organism>
<dbReference type="EMBL" id="JBHUHY010000017">
    <property type="protein sequence ID" value="MFD2188537.1"/>
    <property type="molecule type" value="Genomic_DNA"/>
</dbReference>
<accession>A0ABW5B3G5</accession>
<name>A0ABW5B3G5_9FLAO</name>